<comment type="caution">
    <text evidence="1">The sequence shown here is derived from an EMBL/GenBank/DDBJ whole genome shotgun (WGS) entry which is preliminary data.</text>
</comment>
<dbReference type="EMBL" id="JAHEPS010000014">
    <property type="protein sequence ID" value="MBT1446542.1"/>
    <property type="molecule type" value="Genomic_DNA"/>
</dbReference>
<accession>A0ABS5V7W8</accession>
<evidence type="ECO:0000313" key="2">
    <source>
        <dbReference type="Proteomes" id="UP001195903"/>
    </source>
</evidence>
<gene>
    <name evidence="1" type="ORF">KJI95_18770</name>
</gene>
<proteinExistence type="predicted"/>
<reference evidence="1 2" key="1">
    <citation type="submission" date="2021-05" db="EMBL/GenBank/DDBJ databases">
        <title>Shewanella sp. JM162201.</title>
        <authorList>
            <person name="Xu S."/>
            <person name="Li A."/>
        </authorList>
    </citation>
    <scope>NUCLEOTIDE SEQUENCE [LARGE SCALE GENOMIC DNA]</scope>
    <source>
        <strain evidence="1 2">JM162201</strain>
    </source>
</reference>
<sequence length="67" mass="7658">MTKDYYPFISHEEEYKGYVIYVENNPDSYRGGYEYSVSDGEAIIEDGLVFDVEDALQSARSFIDSLG</sequence>
<evidence type="ECO:0000313" key="1">
    <source>
        <dbReference type="EMBL" id="MBT1446542.1"/>
    </source>
</evidence>
<organism evidence="1 2">
    <name type="scientific">Shewanella jiangmenensis</name>
    <dbReference type="NCBI Taxonomy" id="2837387"/>
    <lineage>
        <taxon>Bacteria</taxon>
        <taxon>Pseudomonadati</taxon>
        <taxon>Pseudomonadota</taxon>
        <taxon>Gammaproteobacteria</taxon>
        <taxon>Alteromonadales</taxon>
        <taxon>Shewanellaceae</taxon>
        <taxon>Shewanella</taxon>
    </lineage>
</organism>
<keyword evidence="2" id="KW-1185">Reference proteome</keyword>
<dbReference type="RefSeq" id="WP_214508739.1">
    <property type="nucleotide sequence ID" value="NZ_JAHEPS010000014.1"/>
</dbReference>
<dbReference type="Proteomes" id="UP001195903">
    <property type="component" value="Unassembled WGS sequence"/>
</dbReference>
<name>A0ABS5V7W8_9GAMM</name>
<protein>
    <submittedName>
        <fullName evidence="1">Uncharacterized protein</fullName>
    </submittedName>
</protein>